<dbReference type="AlphaFoldDB" id="Q8FNH8"/>
<feature type="region of interest" description="Disordered" evidence="1">
    <location>
        <begin position="1"/>
        <end position="55"/>
    </location>
</feature>
<protein>
    <recommendedName>
        <fullName evidence="4">OsmC-like protein</fullName>
    </recommendedName>
</protein>
<dbReference type="KEGG" id="cef:CE2166"/>
<dbReference type="EMBL" id="BA000035">
    <property type="protein sequence ID" value="BAC18976.1"/>
    <property type="molecule type" value="Genomic_DNA"/>
</dbReference>
<evidence type="ECO:0008006" key="4">
    <source>
        <dbReference type="Google" id="ProtNLM"/>
    </source>
</evidence>
<evidence type="ECO:0000256" key="1">
    <source>
        <dbReference type="SAM" id="MobiDB-lite"/>
    </source>
</evidence>
<proteinExistence type="predicted"/>
<accession>Q8FNH8</accession>
<dbReference type="Gene3D" id="3.30.300.20">
    <property type="match status" value="1"/>
</dbReference>
<dbReference type="InterPro" id="IPR036102">
    <property type="entry name" value="OsmC/Ohrsf"/>
</dbReference>
<keyword evidence="3" id="KW-1185">Reference proteome</keyword>
<dbReference type="InterPro" id="IPR003718">
    <property type="entry name" value="OsmC/Ohr_fam"/>
</dbReference>
<dbReference type="Pfam" id="PF02566">
    <property type="entry name" value="OsmC"/>
    <property type="match status" value="1"/>
</dbReference>
<name>Q8FNH8_COREF</name>
<organism evidence="2 3">
    <name type="scientific">Corynebacterium efficiens (strain DSM 44549 / YS-314 / AJ 12310 / JCM 11189 / NBRC 100395)</name>
    <dbReference type="NCBI Taxonomy" id="196164"/>
    <lineage>
        <taxon>Bacteria</taxon>
        <taxon>Bacillati</taxon>
        <taxon>Actinomycetota</taxon>
        <taxon>Actinomycetes</taxon>
        <taxon>Mycobacteriales</taxon>
        <taxon>Corynebacteriaceae</taxon>
        <taxon>Corynebacterium</taxon>
    </lineage>
</organism>
<reference evidence="2 3" key="1">
    <citation type="journal article" date="2003" name="Genome Res.">
        <title>Comparative complete genome sequence analysis of the amino acid replacements responsible for the thermostability of Corynebacterium efficiens.</title>
        <authorList>
            <person name="Nishio Y."/>
            <person name="Nakamura Y."/>
            <person name="Kawarabayasi Y."/>
            <person name="Usuda Y."/>
            <person name="Kimura E."/>
            <person name="Sugimoto S."/>
            <person name="Matsui K."/>
            <person name="Yamagishi A."/>
            <person name="Kikuchi H."/>
            <person name="Ikeo K."/>
            <person name="Gojobori T."/>
        </authorList>
    </citation>
    <scope>NUCLEOTIDE SEQUENCE [LARGE SCALE GENOMIC DNA]</scope>
    <source>
        <strain evidence="3">DSM 44549 / YS-314 / AJ 12310 / JCM 11189 / NBRC 100395</strain>
    </source>
</reference>
<dbReference type="eggNOG" id="COG1765">
    <property type="taxonomic scope" value="Bacteria"/>
</dbReference>
<sequence length="186" mass="19416">MVCTQRRPIPAGFPRKPTKTFTPSCTRVGRRSLGAMSTEPTSPTAPVTATRTGPWTLSVDNGRGATLTIGMEGADGSFSPVELLQAALAGCTALSAEAQLVDKLGADVSVSSTVQATYAPDANRIIHLDTTITADMTSLPMERMDKLIQAAERSVGRLCTVKRSLTHGIETTTTVVNGSAGPTGRV</sequence>
<evidence type="ECO:0000313" key="3">
    <source>
        <dbReference type="Proteomes" id="UP000001409"/>
    </source>
</evidence>
<dbReference type="SUPFAM" id="SSF82784">
    <property type="entry name" value="OsmC-like"/>
    <property type="match status" value="1"/>
</dbReference>
<dbReference type="HOGENOM" id="CLU_114057_0_0_11"/>
<dbReference type="InterPro" id="IPR015946">
    <property type="entry name" value="KH_dom-like_a/b"/>
</dbReference>
<feature type="compositionally biased region" description="Polar residues" evidence="1">
    <location>
        <begin position="38"/>
        <end position="55"/>
    </location>
</feature>
<dbReference type="Proteomes" id="UP000001409">
    <property type="component" value="Chromosome"/>
</dbReference>
<dbReference type="STRING" id="196164.gene:10742597"/>
<evidence type="ECO:0000313" key="2">
    <source>
        <dbReference type="EMBL" id="BAC18976.1"/>
    </source>
</evidence>